<dbReference type="AlphaFoldDB" id="A0A2Z6PDG5"/>
<dbReference type="EMBL" id="DF973874">
    <property type="protein sequence ID" value="GAU41677.1"/>
    <property type="molecule type" value="Genomic_DNA"/>
</dbReference>
<feature type="compositionally biased region" description="Basic and acidic residues" evidence="1">
    <location>
        <begin position="67"/>
        <end position="80"/>
    </location>
</feature>
<gene>
    <name evidence="2" type="ORF">TSUD_272610</name>
</gene>
<proteinExistence type="predicted"/>
<feature type="region of interest" description="Disordered" evidence="1">
    <location>
        <begin position="1"/>
        <end position="86"/>
    </location>
</feature>
<dbReference type="Proteomes" id="UP000242715">
    <property type="component" value="Unassembled WGS sequence"/>
</dbReference>
<evidence type="ECO:0000256" key="1">
    <source>
        <dbReference type="SAM" id="MobiDB-lite"/>
    </source>
</evidence>
<organism evidence="2 3">
    <name type="scientific">Trifolium subterraneum</name>
    <name type="common">Subterranean clover</name>
    <dbReference type="NCBI Taxonomy" id="3900"/>
    <lineage>
        <taxon>Eukaryota</taxon>
        <taxon>Viridiplantae</taxon>
        <taxon>Streptophyta</taxon>
        <taxon>Embryophyta</taxon>
        <taxon>Tracheophyta</taxon>
        <taxon>Spermatophyta</taxon>
        <taxon>Magnoliopsida</taxon>
        <taxon>eudicotyledons</taxon>
        <taxon>Gunneridae</taxon>
        <taxon>Pentapetalae</taxon>
        <taxon>rosids</taxon>
        <taxon>fabids</taxon>
        <taxon>Fabales</taxon>
        <taxon>Fabaceae</taxon>
        <taxon>Papilionoideae</taxon>
        <taxon>50 kb inversion clade</taxon>
        <taxon>NPAAA clade</taxon>
        <taxon>Hologalegina</taxon>
        <taxon>IRL clade</taxon>
        <taxon>Trifolieae</taxon>
        <taxon>Trifolium</taxon>
    </lineage>
</organism>
<dbReference type="PANTHER" id="PTHR34210">
    <property type="entry name" value="OS01G0252900 PROTEIN"/>
    <property type="match status" value="1"/>
</dbReference>
<name>A0A2Z6PDG5_TRISU</name>
<dbReference type="OrthoDB" id="1899623at2759"/>
<feature type="compositionally biased region" description="Basic and acidic residues" evidence="1">
    <location>
        <begin position="15"/>
        <end position="32"/>
    </location>
</feature>
<evidence type="ECO:0000313" key="2">
    <source>
        <dbReference type="EMBL" id="GAU41677.1"/>
    </source>
</evidence>
<evidence type="ECO:0000313" key="3">
    <source>
        <dbReference type="Proteomes" id="UP000242715"/>
    </source>
</evidence>
<reference evidence="3" key="1">
    <citation type="journal article" date="2017" name="Front. Plant Sci.">
        <title>Climate Clever Clovers: New Paradigm to Reduce the Environmental Footprint of Ruminants by Breeding Low Methanogenic Forages Utilizing Haplotype Variation.</title>
        <authorList>
            <person name="Kaur P."/>
            <person name="Appels R."/>
            <person name="Bayer P.E."/>
            <person name="Keeble-Gagnere G."/>
            <person name="Wang J."/>
            <person name="Hirakawa H."/>
            <person name="Shirasawa K."/>
            <person name="Vercoe P."/>
            <person name="Stefanova K."/>
            <person name="Durmic Z."/>
            <person name="Nichols P."/>
            <person name="Revell C."/>
            <person name="Isobe S.N."/>
            <person name="Edwards D."/>
            <person name="Erskine W."/>
        </authorList>
    </citation>
    <scope>NUCLEOTIDE SEQUENCE [LARGE SCALE GENOMIC DNA]</scope>
    <source>
        <strain evidence="3">cv. Daliak</strain>
    </source>
</reference>
<accession>A0A2Z6PDG5</accession>
<dbReference type="PANTHER" id="PTHR34210:SF1">
    <property type="entry name" value="OS03G0274700 PROTEIN"/>
    <property type="match status" value="1"/>
</dbReference>
<keyword evidence="3" id="KW-1185">Reference proteome</keyword>
<protein>
    <submittedName>
        <fullName evidence="2">Uncharacterized protein</fullName>
    </submittedName>
</protein>
<sequence length="121" mass="14038">MDIEMVRYSLNPGERNQEVSRSSSHERTEMMSHKRSQGGDASRSYFQGQRPDPKLALQSRSNSDSRSQAHEENIDVRYEGNHSSQTFEGLEQNFHDDIIKLTKEQQDVEDAEQARHRETNT</sequence>